<dbReference type="FunFam" id="3.20.20.20:FF:000006">
    <property type="entry name" value="Dihydropteroate synthase"/>
    <property type="match status" value="1"/>
</dbReference>
<dbReference type="STRING" id="698758.AXY_00870"/>
<dbReference type="GO" id="GO:0005829">
    <property type="term" value="C:cytosol"/>
    <property type="evidence" value="ECO:0007669"/>
    <property type="project" value="TreeGrafter"/>
</dbReference>
<evidence type="ECO:0000256" key="10">
    <source>
        <dbReference type="ARBA" id="ARBA00022909"/>
    </source>
</evidence>
<feature type="domain" description="Pterin-binding" evidence="14">
    <location>
        <begin position="18"/>
        <end position="264"/>
    </location>
</feature>
<evidence type="ECO:0000256" key="12">
    <source>
        <dbReference type="ARBA" id="ARBA00053449"/>
    </source>
</evidence>
<dbReference type="PROSITE" id="PS00792">
    <property type="entry name" value="DHPS_1"/>
    <property type="match status" value="1"/>
</dbReference>
<keyword evidence="16" id="KW-1185">Reference proteome</keyword>
<dbReference type="Gene3D" id="3.20.20.20">
    <property type="entry name" value="Dihydropteroate synthase-like"/>
    <property type="match status" value="1"/>
</dbReference>
<keyword evidence="10 13" id="KW-0289">Folate biosynthesis</keyword>
<evidence type="ECO:0000256" key="3">
    <source>
        <dbReference type="ARBA" id="ARBA00004763"/>
    </source>
</evidence>
<evidence type="ECO:0000256" key="13">
    <source>
        <dbReference type="RuleBase" id="RU361205"/>
    </source>
</evidence>
<dbReference type="GO" id="GO:0046656">
    <property type="term" value="P:folic acid biosynthetic process"/>
    <property type="evidence" value="ECO:0007669"/>
    <property type="project" value="UniProtKB-KW"/>
</dbReference>
<dbReference type="Pfam" id="PF00809">
    <property type="entry name" value="Pterin_bind"/>
    <property type="match status" value="1"/>
</dbReference>
<dbReference type="PANTHER" id="PTHR20941">
    <property type="entry name" value="FOLATE SYNTHESIS PROTEINS"/>
    <property type="match status" value="1"/>
</dbReference>
<evidence type="ECO:0000256" key="8">
    <source>
        <dbReference type="ARBA" id="ARBA00022723"/>
    </source>
</evidence>
<dbReference type="InterPro" id="IPR045031">
    <property type="entry name" value="DHP_synth-like"/>
</dbReference>
<dbReference type="PANTHER" id="PTHR20941:SF1">
    <property type="entry name" value="FOLIC ACID SYNTHESIS PROTEIN FOL1"/>
    <property type="match status" value="1"/>
</dbReference>
<proteinExistence type="inferred from homology"/>
<reference evidence="15 16" key="1">
    <citation type="submission" date="2011-01" db="EMBL/GenBank/DDBJ databases">
        <title>Whole genome sequence of Amphibacillus xylinus NBRC 15112.</title>
        <authorList>
            <person name="Nakazawa H."/>
            <person name="Katano Y."/>
            <person name="Nakamura S."/>
            <person name="Sasagawa M."/>
            <person name="Fukada J."/>
            <person name="Arai T."/>
            <person name="Sasakura N."/>
            <person name="Mochizuki D."/>
            <person name="Hosoyama A."/>
            <person name="Harada K."/>
            <person name="Horikawa H."/>
            <person name="Kato Y."/>
            <person name="Harada T."/>
            <person name="Sasaki K."/>
            <person name="Sekiguchi M."/>
            <person name="Hodoyama M."/>
            <person name="Nishiko R."/>
            <person name="Narita H."/>
            <person name="Hanamaki A."/>
            <person name="Hata C."/>
            <person name="Konno Y."/>
            <person name="Niimura Y."/>
            <person name="Yamazaki S."/>
            <person name="Fujita N."/>
        </authorList>
    </citation>
    <scope>NUCLEOTIDE SEQUENCE [LARGE SCALE GENOMIC DNA]</scope>
    <source>
        <strain evidence="16">ATCC 51415 / DSM 6626 / JCM 7361 / LMG 17667 / NBRC 15112 / Ep01</strain>
    </source>
</reference>
<evidence type="ECO:0000313" key="15">
    <source>
        <dbReference type="EMBL" id="BAM46219.1"/>
    </source>
</evidence>
<dbReference type="NCBIfam" id="TIGR01496">
    <property type="entry name" value="DHPS"/>
    <property type="match status" value="1"/>
</dbReference>
<dbReference type="InterPro" id="IPR011005">
    <property type="entry name" value="Dihydropteroate_synth-like_sf"/>
</dbReference>
<dbReference type="GO" id="GO:0004156">
    <property type="term" value="F:dihydropteroate synthase activity"/>
    <property type="evidence" value="ECO:0007669"/>
    <property type="project" value="UniProtKB-EC"/>
</dbReference>
<dbReference type="SUPFAM" id="SSF51717">
    <property type="entry name" value="Dihydropteroate synthetase-like"/>
    <property type="match status" value="1"/>
</dbReference>
<comment type="function">
    <text evidence="12 13">Catalyzes the condensation of para-aminobenzoate (pABA) with 6-hydroxymethyl-7,8-dihydropterin diphosphate (DHPt-PP) to form 7,8-dihydropteroate (H2Pte), the immediate precursor of folate derivatives.</text>
</comment>
<name>K0IV03_AMPXN</name>
<dbReference type="GO" id="GO:0046654">
    <property type="term" value="P:tetrahydrofolate biosynthetic process"/>
    <property type="evidence" value="ECO:0007669"/>
    <property type="project" value="UniProtKB-UniPathway"/>
</dbReference>
<dbReference type="InterPro" id="IPR000489">
    <property type="entry name" value="Pterin-binding_dom"/>
</dbReference>
<dbReference type="PATRIC" id="fig|698758.3.peg.85"/>
<keyword evidence="8 13" id="KW-0479">Metal-binding</keyword>
<dbReference type="eggNOG" id="COG0294">
    <property type="taxonomic scope" value="Bacteria"/>
</dbReference>
<gene>
    <name evidence="15" type="primary">folP</name>
    <name evidence="15" type="ordered locus">AXY_00870</name>
</gene>
<evidence type="ECO:0000256" key="2">
    <source>
        <dbReference type="ARBA" id="ARBA00001946"/>
    </source>
</evidence>
<accession>K0IV03</accession>
<evidence type="ECO:0000313" key="16">
    <source>
        <dbReference type="Proteomes" id="UP000006294"/>
    </source>
</evidence>
<dbReference type="AlphaFoldDB" id="K0IV03"/>
<evidence type="ECO:0000256" key="4">
    <source>
        <dbReference type="ARBA" id="ARBA00009503"/>
    </source>
</evidence>
<dbReference type="GO" id="GO:0046872">
    <property type="term" value="F:metal ion binding"/>
    <property type="evidence" value="ECO:0007669"/>
    <property type="project" value="UniProtKB-KW"/>
</dbReference>
<dbReference type="EMBL" id="AP012050">
    <property type="protein sequence ID" value="BAM46219.1"/>
    <property type="molecule type" value="Genomic_DNA"/>
</dbReference>
<dbReference type="PROSITE" id="PS00793">
    <property type="entry name" value="DHPS_2"/>
    <property type="match status" value="1"/>
</dbReference>
<sequence>MNQSIVTKNGLLNFKDKTMIMGILNVTPDSFSDGGKYNHVNRAVEQAKKMVADGADIIDIGGESTRPGYTPVSIADEINRVVPAIEAINRTLSTPISIDTFKAETAKAAIEAGASIINDIWGAKYDPDIAKVAAEYNVPIILMHNREEAIYNDLIADMERDLRESIAIAKANGVKDNQIILDPGVGFAKSMDENLEVIRHLDRFKAMGYPLLLGVSRKRVIGHVLDLPIGERDEGTGAITGYGITKGADIVRVHNVLMNARIAKMTDALVGKGDK</sequence>
<evidence type="ECO:0000256" key="7">
    <source>
        <dbReference type="ARBA" id="ARBA00022679"/>
    </source>
</evidence>
<evidence type="ECO:0000256" key="11">
    <source>
        <dbReference type="ARBA" id="ARBA00030193"/>
    </source>
</evidence>
<evidence type="ECO:0000256" key="6">
    <source>
        <dbReference type="ARBA" id="ARBA00016919"/>
    </source>
</evidence>
<evidence type="ECO:0000256" key="5">
    <source>
        <dbReference type="ARBA" id="ARBA00012458"/>
    </source>
</evidence>
<organism evidence="15 16">
    <name type="scientific">Amphibacillus xylanus (strain ATCC 51415 / DSM 6626 / JCM 7361 / LMG 17667 / NBRC 15112 / Ep01)</name>
    <dbReference type="NCBI Taxonomy" id="698758"/>
    <lineage>
        <taxon>Bacteria</taxon>
        <taxon>Bacillati</taxon>
        <taxon>Bacillota</taxon>
        <taxon>Bacilli</taxon>
        <taxon>Bacillales</taxon>
        <taxon>Bacillaceae</taxon>
        <taxon>Amphibacillus</taxon>
    </lineage>
</organism>
<evidence type="ECO:0000256" key="9">
    <source>
        <dbReference type="ARBA" id="ARBA00022842"/>
    </source>
</evidence>
<dbReference type="HOGENOM" id="CLU_008023_0_2_9"/>
<dbReference type="UniPathway" id="UPA00077">
    <property type="reaction ID" value="UER00156"/>
</dbReference>
<comment type="cofactor">
    <cofactor evidence="2 13">
        <name>Mg(2+)</name>
        <dbReference type="ChEBI" id="CHEBI:18420"/>
    </cofactor>
</comment>
<protein>
    <recommendedName>
        <fullName evidence="6 13">Dihydropteroate synthase</fullName>
        <shortName evidence="13">DHPS</shortName>
        <ecNumber evidence="5 13">2.5.1.15</ecNumber>
    </recommendedName>
    <alternativeName>
        <fullName evidence="11 13">Dihydropteroate pyrophosphorylase</fullName>
    </alternativeName>
</protein>
<dbReference type="Proteomes" id="UP000006294">
    <property type="component" value="Chromosome"/>
</dbReference>
<comment type="similarity">
    <text evidence="4 13">Belongs to the DHPS family.</text>
</comment>
<dbReference type="EC" id="2.5.1.15" evidence="5 13"/>
<dbReference type="InterPro" id="IPR006390">
    <property type="entry name" value="DHP_synth_dom"/>
</dbReference>
<evidence type="ECO:0000256" key="1">
    <source>
        <dbReference type="ARBA" id="ARBA00000012"/>
    </source>
</evidence>
<dbReference type="PROSITE" id="PS50972">
    <property type="entry name" value="PTERIN_BINDING"/>
    <property type="match status" value="1"/>
</dbReference>
<dbReference type="CDD" id="cd00739">
    <property type="entry name" value="DHPS"/>
    <property type="match status" value="1"/>
</dbReference>
<comment type="catalytic activity">
    <reaction evidence="1">
        <text>(7,8-dihydropterin-6-yl)methyl diphosphate + 4-aminobenzoate = 7,8-dihydropteroate + diphosphate</text>
        <dbReference type="Rhea" id="RHEA:19949"/>
        <dbReference type="ChEBI" id="CHEBI:17836"/>
        <dbReference type="ChEBI" id="CHEBI:17839"/>
        <dbReference type="ChEBI" id="CHEBI:33019"/>
        <dbReference type="ChEBI" id="CHEBI:72950"/>
        <dbReference type="EC" id="2.5.1.15"/>
    </reaction>
</comment>
<comment type="pathway">
    <text evidence="3 13">Cofactor biosynthesis; tetrahydrofolate biosynthesis; 7,8-dihydrofolate from 2-amino-4-hydroxy-6-hydroxymethyl-7,8-dihydropteridine diphosphate and 4-aminobenzoate: step 1/2.</text>
</comment>
<keyword evidence="7 13" id="KW-0808">Transferase</keyword>
<evidence type="ECO:0000259" key="14">
    <source>
        <dbReference type="PROSITE" id="PS50972"/>
    </source>
</evidence>
<keyword evidence="9 13" id="KW-0460">Magnesium</keyword>
<dbReference type="KEGG" id="axl:AXY_00870"/>